<keyword evidence="2" id="KW-1185">Reference proteome</keyword>
<evidence type="ECO:0000313" key="2">
    <source>
        <dbReference type="Proteomes" id="UP000807353"/>
    </source>
</evidence>
<sequence length="307" mass="34315">MEFVLMFVEEHRTDANGTELYHRVWMEKPADEKKLRAGPGWNGSSAHYFQSLSLGYSGTLDTHYRPGETQKAIEPLKFYSDEQTAHDHDHTQKVLNKEIFHLTSQDAPLEERDTAPNGSLYIWTLKPSTHPEIDLALQVRNDDTSDTLGVLYNNRGISPCDLARDMREQCETEFNSTVTPTKCSCNNVFFNIWSACVLVQVDGDLPSFSAWGAGCKDASQDVTDGYMNGLDLGTPIPIWAFMGVPDDGKFNVSYVRRGELLLPTIEVSCSYHNQFAKPFKQPTSRAAATLSPTIGPLSKKSPLLYPV</sequence>
<protein>
    <submittedName>
        <fullName evidence="1">Uncharacterized protein</fullName>
    </submittedName>
</protein>
<dbReference type="EMBL" id="MU150415">
    <property type="protein sequence ID" value="KAF9456581.1"/>
    <property type="molecule type" value="Genomic_DNA"/>
</dbReference>
<organism evidence="1 2">
    <name type="scientific">Collybia nuda</name>
    <dbReference type="NCBI Taxonomy" id="64659"/>
    <lineage>
        <taxon>Eukaryota</taxon>
        <taxon>Fungi</taxon>
        <taxon>Dikarya</taxon>
        <taxon>Basidiomycota</taxon>
        <taxon>Agaricomycotina</taxon>
        <taxon>Agaricomycetes</taxon>
        <taxon>Agaricomycetidae</taxon>
        <taxon>Agaricales</taxon>
        <taxon>Tricholomatineae</taxon>
        <taxon>Clitocybaceae</taxon>
        <taxon>Collybia</taxon>
    </lineage>
</organism>
<dbReference type="Proteomes" id="UP000807353">
    <property type="component" value="Unassembled WGS sequence"/>
</dbReference>
<dbReference type="OrthoDB" id="3062174at2759"/>
<reference evidence="1" key="1">
    <citation type="submission" date="2020-11" db="EMBL/GenBank/DDBJ databases">
        <authorList>
            <consortium name="DOE Joint Genome Institute"/>
            <person name="Ahrendt S."/>
            <person name="Riley R."/>
            <person name="Andreopoulos W."/>
            <person name="Labutti K."/>
            <person name="Pangilinan J."/>
            <person name="Ruiz-Duenas F.J."/>
            <person name="Barrasa J.M."/>
            <person name="Sanchez-Garcia M."/>
            <person name="Camarero S."/>
            <person name="Miyauchi S."/>
            <person name="Serrano A."/>
            <person name="Linde D."/>
            <person name="Babiker R."/>
            <person name="Drula E."/>
            <person name="Ayuso-Fernandez I."/>
            <person name="Pacheco R."/>
            <person name="Padilla G."/>
            <person name="Ferreira P."/>
            <person name="Barriuso J."/>
            <person name="Kellner H."/>
            <person name="Castanera R."/>
            <person name="Alfaro M."/>
            <person name="Ramirez L."/>
            <person name="Pisabarro A.G."/>
            <person name="Kuo A."/>
            <person name="Tritt A."/>
            <person name="Lipzen A."/>
            <person name="He G."/>
            <person name="Yan M."/>
            <person name="Ng V."/>
            <person name="Cullen D."/>
            <person name="Martin F."/>
            <person name="Rosso M.-N."/>
            <person name="Henrissat B."/>
            <person name="Hibbett D."/>
            <person name="Martinez A.T."/>
            <person name="Grigoriev I.V."/>
        </authorList>
    </citation>
    <scope>NUCLEOTIDE SEQUENCE</scope>
    <source>
        <strain evidence="1">CBS 247.69</strain>
    </source>
</reference>
<gene>
    <name evidence="1" type="ORF">BDZ94DRAFT_1315006</name>
</gene>
<evidence type="ECO:0000313" key="1">
    <source>
        <dbReference type="EMBL" id="KAF9456581.1"/>
    </source>
</evidence>
<accession>A0A9P5XVN9</accession>
<dbReference type="AlphaFoldDB" id="A0A9P5XVN9"/>
<comment type="caution">
    <text evidence="1">The sequence shown here is derived from an EMBL/GenBank/DDBJ whole genome shotgun (WGS) entry which is preliminary data.</text>
</comment>
<proteinExistence type="predicted"/>
<name>A0A9P5XVN9_9AGAR</name>